<reference evidence="3" key="1">
    <citation type="journal article" date="2015" name="PLoS ONE">
        <title>Comprehensive Evaluation of Toxoplasma gondii VEG and Neospora caninum LIV Genomes with Tachyzoite Stage Transcriptome and Proteome Defines Novel Transcript Features.</title>
        <authorList>
            <person name="Ramaprasad A."/>
            <person name="Mourier T."/>
            <person name="Naeem R."/>
            <person name="Malas T.B."/>
            <person name="Moussa E."/>
            <person name="Panigrahi A."/>
            <person name="Vermont S.J."/>
            <person name="Otto T.D."/>
            <person name="Wastling J."/>
            <person name="Pain A."/>
        </authorList>
    </citation>
    <scope>NUCLEOTIDE SEQUENCE</scope>
    <source>
        <strain evidence="3">VEG</strain>
    </source>
</reference>
<evidence type="ECO:0000256" key="2">
    <source>
        <dbReference type="SAM" id="MobiDB-lite"/>
    </source>
</evidence>
<keyword evidence="1" id="KW-0175">Coiled coil</keyword>
<gene>
    <name evidence="3" type="ORF">BN1205_094530</name>
</gene>
<protein>
    <submittedName>
        <fullName evidence="3">Myosin heavy chain, putative</fullName>
    </submittedName>
</protein>
<sequence length="1308" mass="148747">MDADNFRKLTAILDVLDRYRKSLTAASYQSFAVDKSRGRRFSRSPSVPRSSYAGRLPSHSLFVRNSTVLKHHGDSRQMEDWPATPVSTIQRKITMRRAKTLHVRRQPPVRASCPELPELQKLQADVSGEAKIGKELDLRLQKMITSRGMEKCFDEAVAPEDEAKRQETFEAEAVRKWSSLSDGDVFMDLDDSDDDSLRPDVVFSDSVGSVDLKSLAEMEFEEVDLNHITPKVLGQLFDRVLDCLQLDFRDLIDKLKTQNGHLKQDLISMKKKLQDAVRTNDEQVQELKDMTERVADLGAETRELTRQLRLMESQLKKYAEQDREMQAMIREKLAWEAERQQLSAQIQKLTEELGTRDEGQRVVQLLGDLDRVEALNQEREEQLKTLTKNLEAKDREIESLTFDLMKQTTMAAPRRDTRSSILSPRVSLEFLAGSLPRRSTVARRHVQSRSSLPLAGASLAGELQLATQEAEEKPAVTVEEHAQRLEDAHRKLEQALSDLHEATRVNDALRKSVSRLQRELDEKIKNVKDLAKEVENKDEQLHSAEEKLRDQSLRLDASCLKLSEAEETNRIREAELERLRADLAVARGELDVLLKQGEGDTSTNQTLVEQVNHQVEQIQKLEKEVVDLREELNASRGKNVFLSEETERLKKLLEEETGKAGEGDLAWRERLAEVEAELEAERLRALRTEELERQVKDLEEDLRVLRHMEAEMEANLKQEIEILNAHMDEQKATFSRAEKELQDQRDAAENEKADLATRLARVNEELERLHRAESLALALQAERDAFARESRSQEEAQKVRELLEKHAADLSEVRESIAELRRTKECLETEQSELERRVTAFTQEMAEVQALYQDMHSKLSAALQSKEEGRARLLAACEHMEKGVDAKLEQMRRELREESEKELERRRLVGLASSLQDSVHRLERDNAALHAKLQAAERVRDESPESQKRLEALEAENQAFSRQLADLRCVKEENDRLLRQVEDLRGRNADLEVLVATTKGAASPEVERFQQSCRRLAAQLKVLEEEAALKARQANAEKDSLQDRCRHLETELQSASEKLRAAEQATEDWHGKYEMSTMENEKMKNKLALLTEHQGRFMEDAAEHQKLSSLMEKLSRELLQIRGDVAKIKDLGTRIQDAPSTTVFNVGYPENVIPMVSVHGDQNKEQTVNISGMYDLRMAAGQYASFSSTASSRAATPLRRNCASSLLASIRDGISNSNCCSADVESRMTSAIDSGGMTYFFPPPTRRPPATCPSPMGSSVWDKQVSKPSTILRFRTGTEAPALDSFSSKSTSSDTRSEFHPVTPGVRW</sequence>
<evidence type="ECO:0000256" key="1">
    <source>
        <dbReference type="SAM" id="Coils"/>
    </source>
</evidence>
<feature type="region of interest" description="Disordered" evidence="2">
    <location>
        <begin position="1282"/>
        <end position="1308"/>
    </location>
</feature>
<accession>A0A0F7V4A8</accession>
<evidence type="ECO:0000313" key="3">
    <source>
        <dbReference type="EMBL" id="CEL77346.1"/>
    </source>
</evidence>
<feature type="coiled-coil region" evidence="1">
    <location>
        <begin position="881"/>
        <end position="1065"/>
    </location>
</feature>
<feature type="coiled-coil region" evidence="1">
    <location>
        <begin position="671"/>
        <end position="851"/>
    </location>
</feature>
<feature type="coiled-coil region" evidence="1">
    <location>
        <begin position="475"/>
        <end position="638"/>
    </location>
</feature>
<proteinExistence type="predicted"/>
<dbReference type="EMBL" id="LN714501">
    <property type="protein sequence ID" value="CEL77346.1"/>
    <property type="molecule type" value="Genomic_DNA"/>
</dbReference>
<name>A0A0F7V4A8_TOXGV</name>
<feature type="compositionally biased region" description="Low complexity" evidence="2">
    <location>
        <begin position="1284"/>
        <end position="1294"/>
    </location>
</feature>
<organism evidence="3">
    <name type="scientific">Toxoplasma gondii (strain ATCC 50861 / VEG)</name>
    <dbReference type="NCBI Taxonomy" id="432359"/>
    <lineage>
        <taxon>Eukaryota</taxon>
        <taxon>Sar</taxon>
        <taxon>Alveolata</taxon>
        <taxon>Apicomplexa</taxon>
        <taxon>Conoidasida</taxon>
        <taxon>Coccidia</taxon>
        <taxon>Eucoccidiorida</taxon>
        <taxon>Eimeriorina</taxon>
        <taxon>Sarcocystidae</taxon>
        <taxon>Toxoplasma</taxon>
    </lineage>
</organism>
<feature type="coiled-coil region" evidence="1">
    <location>
        <begin position="252"/>
        <end position="403"/>
    </location>
</feature>
<dbReference type="Gene3D" id="1.10.287.1490">
    <property type="match status" value="1"/>
</dbReference>